<keyword evidence="2 4" id="KW-0689">Ribosomal protein</keyword>
<dbReference type="EMBL" id="PFRK01000009">
    <property type="protein sequence ID" value="PJC49654.1"/>
    <property type="molecule type" value="Genomic_DNA"/>
</dbReference>
<organism evidence="4 5">
    <name type="scientific">Candidatus Nomurabacteria bacterium CG_4_9_14_0_2_um_filter_32_10</name>
    <dbReference type="NCBI Taxonomy" id="1974729"/>
    <lineage>
        <taxon>Bacteria</taxon>
        <taxon>Candidatus Nomuraibacteriota</taxon>
    </lineage>
</organism>
<proteinExistence type="inferred from homology"/>
<dbReference type="GO" id="GO:0006412">
    <property type="term" value="P:translation"/>
    <property type="evidence" value="ECO:0007669"/>
    <property type="project" value="InterPro"/>
</dbReference>
<dbReference type="GO" id="GO:0005840">
    <property type="term" value="C:ribosome"/>
    <property type="evidence" value="ECO:0007669"/>
    <property type="project" value="UniProtKB-KW"/>
</dbReference>
<evidence type="ECO:0000313" key="4">
    <source>
        <dbReference type="EMBL" id="PJC49654.1"/>
    </source>
</evidence>
<accession>A0A2J0N444</accession>
<dbReference type="AlphaFoldDB" id="A0A2J0N444"/>
<evidence type="ECO:0000256" key="1">
    <source>
        <dbReference type="ARBA" id="ARBA00007116"/>
    </source>
</evidence>
<evidence type="ECO:0000313" key="5">
    <source>
        <dbReference type="Proteomes" id="UP000231300"/>
    </source>
</evidence>
<dbReference type="GO" id="GO:0003735">
    <property type="term" value="F:structural constituent of ribosome"/>
    <property type="evidence" value="ECO:0007669"/>
    <property type="project" value="InterPro"/>
</dbReference>
<comment type="caution">
    <text evidence="4">The sequence shown here is derived from an EMBL/GenBank/DDBJ whole genome shotgun (WGS) entry which is preliminary data.</text>
</comment>
<dbReference type="Gene3D" id="3.30.420.100">
    <property type="match status" value="1"/>
</dbReference>
<name>A0A2J0N444_9BACT</name>
<sequence>MANVRLVRARRKRVRRNMAGTSDKPRLSVFRSNMYIYAQLIDDQNSKTLSAVSDKKLPKEGIAKRFDEYKNNVIPAMNYFKDKKDYTIYTINGEQSVEDVHKDIINKLGYRL</sequence>
<keyword evidence="3" id="KW-0687">Ribonucleoprotein</keyword>
<gene>
    <name evidence="4" type="primary">rplR</name>
    <name evidence="4" type="ORF">CO033_00385</name>
</gene>
<evidence type="ECO:0000256" key="2">
    <source>
        <dbReference type="ARBA" id="ARBA00022980"/>
    </source>
</evidence>
<dbReference type="Pfam" id="PF00861">
    <property type="entry name" value="Ribosomal_L18p"/>
    <property type="match status" value="1"/>
</dbReference>
<dbReference type="InterPro" id="IPR057268">
    <property type="entry name" value="Ribosomal_L18"/>
</dbReference>
<evidence type="ECO:0000256" key="3">
    <source>
        <dbReference type="ARBA" id="ARBA00023274"/>
    </source>
</evidence>
<comment type="similarity">
    <text evidence="1">Belongs to the universal ribosomal protein uL18 family.</text>
</comment>
<dbReference type="SUPFAM" id="SSF53137">
    <property type="entry name" value="Translational machinery components"/>
    <property type="match status" value="1"/>
</dbReference>
<protein>
    <submittedName>
        <fullName evidence="4">50S ribosomal protein L18</fullName>
    </submittedName>
</protein>
<dbReference type="CDD" id="cd00432">
    <property type="entry name" value="Ribosomal_L18_L5e"/>
    <property type="match status" value="1"/>
</dbReference>
<dbReference type="GO" id="GO:1990904">
    <property type="term" value="C:ribonucleoprotein complex"/>
    <property type="evidence" value="ECO:0007669"/>
    <property type="project" value="UniProtKB-KW"/>
</dbReference>
<reference evidence="5" key="1">
    <citation type="submission" date="2017-09" db="EMBL/GenBank/DDBJ databases">
        <title>Depth-based differentiation of microbial function through sediment-hosted aquifers and enrichment of novel symbionts in the deep terrestrial subsurface.</title>
        <authorList>
            <person name="Probst A.J."/>
            <person name="Ladd B."/>
            <person name="Jarett J.K."/>
            <person name="Geller-Mcgrath D.E."/>
            <person name="Sieber C.M.K."/>
            <person name="Emerson J.B."/>
            <person name="Anantharaman K."/>
            <person name="Thomas B.C."/>
            <person name="Malmstrom R."/>
            <person name="Stieglmeier M."/>
            <person name="Klingl A."/>
            <person name="Woyke T."/>
            <person name="Ryan C.M."/>
            <person name="Banfield J.F."/>
        </authorList>
    </citation>
    <scope>NUCLEOTIDE SEQUENCE [LARGE SCALE GENOMIC DNA]</scope>
</reference>
<dbReference type="InterPro" id="IPR005484">
    <property type="entry name" value="Ribosomal_uL18_bac/plant/anim"/>
</dbReference>
<dbReference type="Proteomes" id="UP000231300">
    <property type="component" value="Unassembled WGS sequence"/>
</dbReference>